<evidence type="ECO:0000313" key="3">
    <source>
        <dbReference type="Proteomes" id="UP000051977"/>
    </source>
</evidence>
<comment type="caution">
    <text evidence="2">The sequence shown here is derived from an EMBL/GenBank/DDBJ whole genome shotgun (WGS) entry which is preliminary data.</text>
</comment>
<keyword evidence="1" id="KW-0472">Membrane</keyword>
<dbReference type="Proteomes" id="UP000051977">
    <property type="component" value="Unassembled WGS sequence"/>
</dbReference>
<keyword evidence="3" id="KW-1185">Reference proteome</keyword>
<feature type="transmembrane region" description="Helical" evidence="1">
    <location>
        <begin position="31"/>
        <end position="52"/>
    </location>
</feature>
<organism evidence="2 3">
    <name type="scientific">Lentilactobacillus rapi DSM 19907 = JCM 15042</name>
    <dbReference type="NCBI Taxonomy" id="1423795"/>
    <lineage>
        <taxon>Bacteria</taxon>
        <taxon>Bacillati</taxon>
        <taxon>Bacillota</taxon>
        <taxon>Bacilli</taxon>
        <taxon>Lactobacillales</taxon>
        <taxon>Lactobacillaceae</taxon>
        <taxon>Lentilactobacillus</taxon>
    </lineage>
</organism>
<dbReference type="EMBL" id="AZEI01000049">
    <property type="protein sequence ID" value="KRL16848.1"/>
    <property type="molecule type" value="Genomic_DNA"/>
</dbReference>
<protein>
    <submittedName>
        <fullName evidence="2">Uncharacterized protein</fullName>
    </submittedName>
</protein>
<sequence length="57" mass="6284">MMVTGILLLILLGLIAWLTRAIVQKNKVQIIWSSVAIVSFVLVSCWGLLVMLGEISE</sequence>
<gene>
    <name evidence="2" type="ORF">FD12_GL002363</name>
</gene>
<evidence type="ECO:0000313" key="2">
    <source>
        <dbReference type="EMBL" id="KRL16848.1"/>
    </source>
</evidence>
<proteinExistence type="predicted"/>
<name>A0ABR5PEC7_9LACO</name>
<keyword evidence="1" id="KW-1133">Transmembrane helix</keyword>
<reference evidence="2 3" key="1">
    <citation type="journal article" date="2015" name="Genome Announc.">
        <title>Expanding the biotechnology potential of lactobacilli through comparative genomics of 213 strains and associated genera.</title>
        <authorList>
            <person name="Sun Z."/>
            <person name="Harris H.M."/>
            <person name="McCann A."/>
            <person name="Guo C."/>
            <person name="Argimon S."/>
            <person name="Zhang W."/>
            <person name="Yang X."/>
            <person name="Jeffery I.B."/>
            <person name="Cooney J.C."/>
            <person name="Kagawa T.F."/>
            <person name="Liu W."/>
            <person name="Song Y."/>
            <person name="Salvetti E."/>
            <person name="Wrobel A."/>
            <person name="Rasinkangas P."/>
            <person name="Parkhill J."/>
            <person name="Rea M.C."/>
            <person name="O'Sullivan O."/>
            <person name="Ritari J."/>
            <person name="Douillard F.P."/>
            <person name="Paul Ross R."/>
            <person name="Yang R."/>
            <person name="Briner A.E."/>
            <person name="Felis G.E."/>
            <person name="de Vos W.M."/>
            <person name="Barrangou R."/>
            <person name="Klaenhammer T.R."/>
            <person name="Caufield P.W."/>
            <person name="Cui Y."/>
            <person name="Zhang H."/>
            <person name="O'Toole P.W."/>
        </authorList>
    </citation>
    <scope>NUCLEOTIDE SEQUENCE [LARGE SCALE GENOMIC DNA]</scope>
    <source>
        <strain evidence="2 3">DSM 19907</strain>
    </source>
</reference>
<keyword evidence="1" id="KW-0812">Transmembrane</keyword>
<evidence type="ECO:0000256" key="1">
    <source>
        <dbReference type="SAM" id="Phobius"/>
    </source>
</evidence>
<accession>A0ABR5PEC7</accession>